<dbReference type="GO" id="GO:0006629">
    <property type="term" value="P:lipid metabolic process"/>
    <property type="evidence" value="ECO:0007669"/>
    <property type="project" value="InterPro"/>
</dbReference>
<reference evidence="5 6" key="1">
    <citation type="submission" date="2019-02" db="EMBL/GenBank/DDBJ databases">
        <title>Deep-cultivation of Planctomycetes and their phenomic and genomic characterization uncovers novel biology.</title>
        <authorList>
            <person name="Wiegand S."/>
            <person name="Jogler M."/>
            <person name="Boedeker C."/>
            <person name="Pinto D."/>
            <person name="Vollmers J."/>
            <person name="Rivas-Marin E."/>
            <person name="Kohn T."/>
            <person name="Peeters S.H."/>
            <person name="Heuer A."/>
            <person name="Rast P."/>
            <person name="Oberbeckmann S."/>
            <person name="Bunk B."/>
            <person name="Jeske O."/>
            <person name="Meyerdierks A."/>
            <person name="Storesund J.E."/>
            <person name="Kallscheuer N."/>
            <person name="Luecker S."/>
            <person name="Lage O.M."/>
            <person name="Pohl T."/>
            <person name="Merkel B.J."/>
            <person name="Hornburger P."/>
            <person name="Mueller R.-W."/>
            <person name="Bruemmer F."/>
            <person name="Labrenz M."/>
            <person name="Spormann A.M."/>
            <person name="Op den Camp H."/>
            <person name="Overmann J."/>
            <person name="Amann R."/>
            <person name="Jetten M.S.M."/>
            <person name="Mascher T."/>
            <person name="Medema M.H."/>
            <person name="Devos D.P."/>
            <person name="Kaster A.-K."/>
            <person name="Ovreas L."/>
            <person name="Rohde M."/>
            <person name="Galperin M.Y."/>
            <person name="Jogler C."/>
        </authorList>
    </citation>
    <scope>NUCLEOTIDE SEQUENCE [LARGE SCALE GENOMIC DNA]</scope>
    <source>
        <strain evidence="5 6">SV_7m_r</strain>
    </source>
</reference>
<protein>
    <submittedName>
        <fullName evidence="5">Glycerophosphoryl diester phosphodiesterase</fullName>
        <ecNumber evidence="5">3.1.4.46</ecNumber>
    </submittedName>
</protein>
<dbReference type="GO" id="GO:0008889">
    <property type="term" value="F:glycerophosphodiester phosphodiesterase activity"/>
    <property type="evidence" value="ECO:0007669"/>
    <property type="project" value="UniProtKB-EC"/>
</dbReference>
<organism evidence="5 6">
    <name type="scientific">Stieleria bergensis</name>
    <dbReference type="NCBI Taxonomy" id="2528025"/>
    <lineage>
        <taxon>Bacteria</taxon>
        <taxon>Pseudomonadati</taxon>
        <taxon>Planctomycetota</taxon>
        <taxon>Planctomycetia</taxon>
        <taxon>Pirellulales</taxon>
        <taxon>Pirellulaceae</taxon>
        <taxon>Stieleria</taxon>
    </lineage>
</organism>
<feature type="domain" description="GP-PDE" evidence="4">
    <location>
        <begin position="374"/>
        <end position="614"/>
    </location>
</feature>
<dbReference type="InterPro" id="IPR017946">
    <property type="entry name" value="PLC-like_Pdiesterase_TIM-brl"/>
</dbReference>
<accession>A0A517STL5</accession>
<dbReference type="PROSITE" id="PS51704">
    <property type="entry name" value="GP_PDE"/>
    <property type="match status" value="1"/>
</dbReference>
<proteinExistence type="inferred from homology"/>
<dbReference type="InterPro" id="IPR017853">
    <property type="entry name" value="GH"/>
</dbReference>
<dbReference type="InterPro" id="IPR001547">
    <property type="entry name" value="Glyco_hydro_5"/>
</dbReference>
<evidence type="ECO:0000313" key="6">
    <source>
        <dbReference type="Proteomes" id="UP000315003"/>
    </source>
</evidence>
<keyword evidence="6" id="KW-1185">Reference proteome</keyword>
<dbReference type="GO" id="GO:0000272">
    <property type="term" value="P:polysaccharide catabolic process"/>
    <property type="evidence" value="ECO:0007669"/>
    <property type="project" value="InterPro"/>
</dbReference>
<dbReference type="EC" id="3.1.4.46" evidence="5"/>
<dbReference type="RefSeq" id="WP_145271373.1">
    <property type="nucleotide sequence ID" value="NZ_CP036272.1"/>
</dbReference>
<dbReference type="GO" id="GO:0004553">
    <property type="term" value="F:hydrolase activity, hydrolyzing O-glycosyl compounds"/>
    <property type="evidence" value="ECO:0007669"/>
    <property type="project" value="InterPro"/>
</dbReference>
<dbReference type="SUPFAM" id="SSF51695">
    <property type="entry name" value="PLC-like phosphodiesterases"/>
    <property type="match status" value="1"/>
</dbReference>
<dbReference type="Proteomes" id="UP000315003">
    <property type="component" value="Chromosome"/>
</dbReference>
<dbReference type="SUPFAM" id="SSF51445">
    <property type="entry name" value="(Trans)glycosidases"/>
    <property type="match status" value="1"/>
</dbReference>
<gene>
    <name evidence="5" type="primary">glpQ_2</name>
    <name evidence="5" type="ORF">SV7mr_19810</name>
</gene>
<comment type="similarity">
    <text evidence="3">Belongs to the glycosyl hydrolase 5 (cellulase A) family.</text>
</comment>
<dbReference type="Gene3D" id="3.20.20.190">
    <property type="entry name" value="Phosphatidylinositol (PI) phosphodiesterase"/>
    <property type="match status" value="1"/>
</dbReference>
<dbReference type="PANTHER" id="PTHR46211">
    <property type="entry name" value="GLYCEROPHOSPHORYL DIESTER PHOSPHODIESTERASE"/>
    <property type="match status" value="1"/>
</dbReference>
<dbReference type="InterPro" id="IPR030395">
    <property type="entry name" value="GP_PDE_dom"/>
</dbReference>
<dbReference type="OrthoDB" id="240436at2"/>
<dbReference type="Pfam" id="PF00150">
    <property type="entry name" value="Cellulase"/>
    <property type="match status" value="1"/>
</dbReference>
<evidence type="ECO:0000259" key="4">
    <source>
        <dbReference type="PROSITE" id="PS51704"/>
    </source>
</evidence>
<keyword evidence="2 3" id="KW-0326">Glycosidase</keyword>
<evidence type="ECO:0000313" key="5">
    <source>
        <dbReference type="EMBL" id="QDT59474.1"/>
    </source>
</evidence>
<evidence type="ECO:0000256" key="2">
    <source>
        <dbReference type="ARBA" id="ARBA00023295"/>
    </source>
</evidence>
<evidence type="ECO:0000256" key="1">
    <source>
        <dbReference type="ARBA" id="ARBA00022801"/>
    </source>
</evidence>
<name>A0A517STL5_9BACT</name>
<keyword evidence="1 3" id="KW-0378">Hydrolase</keyword>
<evidence type="ECO:0000256" key="3">
    <source>
        <dbReference type="RuleBase" id="RU361153"/>
    </source>
</evidence>
<dbReference type="Pfam" id="PF03009">
    <property type="entry name" value="GDPD"/>
    <property type="match status" value="1"/>
</dbReference>
<dbReference type="EMBL" id="CP036272">
    <property type="protein sequence ID" value="QDT59474.1"/>
    <property type="molecule type" value="Genomic_DNA"/>
</dbReference>
<dbReference type="PANTHER" id="PTHR46211:SF14">
    <property type="entry name" value="GLYCEROPHOSPHODIESTER PHOSPHODIESTERASE"/>
    <property type="match status" value="1"/>
</dbReference>
<sequence>MSPLWKSLAFVALIACVPSVRSSATDLEWARVSEDGRGFVLGDSGRPFIPWGFNYDHEGDGQLLEDYWDDKWPTVESAFREMKELGANVVRIHLQFGTFMESPTEPRQHSLSQLARLVRLAEQTELYIDLTGLGCYHKQDVPEWYDKLPEQDRWAAQAVFWEAVAKTCADSPAIFCYDLMNEPVVPGGDKKRDDWLGPGFGDKHFVQFIALDRKNRNRPDVARNWIRNLVMAIRKHDKRHLITVGLVPWSLDRPGLTSGFVPDKIAADLDFIAMHIYPEKGKVADAIETVRGFAAVGKPVVIEETFVLKCGADELEEFIDASRPFATGWIGFYWGKTPDEIRPAKTIPEALTLSWLELFQKKRSQVLGHALLANGVTAHRGNSGEYPENTMPAFQSGIDVGADWIELDIFRTKDGQLVVTHDRTTNRVGDQDIVVAEAVYEELAEVDVATDFRQRTGKTVAECPPQRIPLLKDVLRLVMKQDRTRVSIQPKMDCVADAEVLLKEMKAERWVGFNDGNLEYMTEVKRLALDIPVFWDRGKDTNIDADIAIAKKHGFEALVVQHEGVTTEKVQKINAAGIEVGAWTVNDRATMKRLLAAGVERIYTDHPRLLLLLKSEQ</sequence>
<dbReference type="AlphaFoldDB" id="A0A517STL5"/>
<dbReference type="CDD" id="cd08556">
    <property type="entry name" value="GDPD"/>
    <property type="match status" value="1"/>
</dbReference>
<dbReference type="Gene3D" id="3.20.20.80">
    <property type="entry name" value="Glycosidases"/>
    <property type="match status" value="1"/>
</dbReference>